<proteinExistence type="predicted"/>
<evidence type="ECO:0000313" key="1">
    <source>
        <dbReference type="EMBL" id="JAH50603.1"/>
    </source>
</evidence>
<reference evidence="1" key="2">
    <citation type="journal article" date="2015" name="Fish Shellfish Immunol.">
        <title>Early steps in the European eel (Anguilla anguilla)-Vibrio vulnificus interaction in the gills: Role of the RtxA13 toxin.</title>
        <authorList>
            <person name="Callol A."/>
            <person name="Pajuelo D."/>
            <person name="Ebbesson L."/>
            <person name="Teles M."/>
            <person name="MacKenzie S."/>
            <person name="Amaro C."/>
        </authorList>
    </citation>
    <scope>NUCLEOTIDE SEQUENCE</scope>
</reference>
<dbReference type="EMBL" id="GBXM01057974">
    <property type="protein sequence ID" value="JAH50603.1"/>
    <property type="molecule type" value="Transcribed_RNA"/>
</dbReference>
<sequence>MLLHVSLVKSRMIML</sequence>
<organism evidence="1">
    <name type="scientific">Anguilla anguilla</name>
    <name type="common">European freshwater eel</name>
    <name type="synonym">Muraena anguilla</name>
    <dbReference type="NCBI Taxonomy" id="7936"/>
    <lineage>
        <taxon>Eukaryota</taxon>
        <taxon>Metazoa</taxon>
        <taxon>Chordata</taxon>
        <taxon>Craniata</taxon>
        <taxon>Vertebrata</taxon>
        <taxon>Euteleostomi</taxon>
        <taxon>Actinopterygii</taxon>
        <taxon>Neopterygii</taxon>
        <taxon>Teleostei</taxon>
        <taxon>Anguilliformes</taxon>
        <taxon>Anguillidae</taxon>
        <taxon>Anguilla</taxon>
    </lineage>
</organism>
<protein>
    <submittedName>
        <fullName evidence="1">Uncharacterized protein</fullName>
    </submittedName>
</protein>
<dbReference type="EMBL" id="GBXM01053183">
    <property type="protein sequence ID" value="JAH55394.1"/>
    <property type="molecule type" value="Transcribed_RNA"/>
</dbReference>
<name>A0A0E9TCY9_ANGAN</name>
<accession>A0A0E9TCY9</accession>
<reference evidence="1" key="1">
    <citation type="submission" date="2014-11" db="EMBL/GenBank/DDBJ databases">
        <authorList>
            <person name="Amaro Gonzalez C."/>
        </authorList>
    </citation>
    <scope>NUCLEOTIDE SEQUENCE</scope>
</reference>